<protein>
    <recommendedName>
        <fullName evidence="11">Biopolymer transporter ExbD</fullName>
    </recommendedName>
</protein>
<comment type="subcellular location">
    <subcellularLocation>
        <location evidence="1">Cell membrane</location>
        <topology evidence="1">Single-pass membrane protein</topology>
    </subcellularLocation>
    <subcellularLocation>
        <location evidence="7">Cell membrane</location>
        <topology evidence="7">Single-pass type II membrane protein</topology>
    </subcellularLocation>
</comment>
<dbReference type="GO" id="GO:0022857">
    <property type="term" value="F:transmembrane transporter activity"/>
    <property type="evidence" value="ECO:0007669"/>
    <property type="project" value="InterPro"/>
</dbReference>
<proteinExistence type="inferred from homology"/>
<dbReference type="AlphaFoldDB" id="A0A1F6CCW3"/>
<comment type="caution">
    <text evidence="9">The sequence shown here is derived from an EMBL/GenBank/DDBJ whole genome shotgun (WGS) entry which is preliminary data.</text>
</comment>
<evidence type="ECO:0000313" key="10">
    <source>
        <dbReference type="Proteomes" id="UP000178606"/>
    </source>
</evidence>
<evidence type="ECO:0000256" key="2">
    <source>
        <dbReference type="ARBA" id="ARBA00005811"/>
    </source>
</evidence>
<dbReference type="PANTHER" id="PTHR30558:SF3">
    <property type="entry name" value="BIOPOLYMER TRANSPORT PROTEIN EXBD-RELATED"/>
    <property type="match status" value="1"/>
</dbReference>
<keyword evidence="5" id="KW-1133">Transmembrane helix</keyword>
<reference evidence="9 10" key="1">
    <citation type="journal article" date="2016" name="Nat. Commun.">
        <title>Thousands of microbial genomes shed light on interconnected biogeochemical processes in an aquifer system.</title>
        <authorList>
            <person name="Anantharaman K."/>
            <person name="Brown C.T."/>
            <person name="Hug L.A."/>
            <person name="Sharon I."/>
            <person name="Castelle C.J."/>
            <person name="Probst A.J."/>
            <person name="Thomas B.C."/>
            <person name="Singh A."/>
            <person name="Wilkins M.J."/>
            <person name="Karaoz U."/>
            <person name="Brodie E.L."/>
            <person name="Williams K.H."/>
            <person name="Hubbard S.S."/>
            <person name="Banfield J.F."/>
        </authorList>
    </citation>
    <scope>NUCLEOTIDE SEQUENCE [LARGE SCALE GENOMIC DNA]</scope>
    <source>
        <strain evidence="10">RIFCSPLOWO2_12_FULL_64_10</strain>
    </source>
</reference>
<feature type="region of interest" description="Disordered" evidence="8">
    <location>
        <begin position="1"/>
        <end position="22"/>
    </location>
</feature>
<evidence type="ECO:0008006" key="11">
    <source>
        <dbReference type="Google" id="ProtNLM"/>
    </source>
</evidence>
<dbReference type="InterPro" id="IPR003400">
    <property type="entry name" value="ExbD"/>
</dbReference>
<organism evidence="9 10">
    <name type="scientific">Handelsmanbacteria sp. (strain RIFCSPLOWO2_12_FULL_64_10)</name>
    <dbReference type="NCBI Taxonomy" id="1817868"/>
    <lineage>
        <taxon>Bacteria</taxon>
        <taxon>Candidatus Handelsmaniibacteriota</taxon>
    </lineage>
</organism>
<evidence type="ECO:0000256" key="5">
    <source>
        <dbReference type="ARBA" id="ARBA00022989"/>
    </source>
</evidence>
<keyword evidence="7" id="KW-0653">Protein transport</keyword>
<evidence type="ECO:0000256" key="7">
    <source>
        <dbReference type="RuleBase" id="RU003879"/>
    </source>
</evidence>
<evidence type="ECO:0000256" key="1">
    <source>
        <dbReference type="ARBA" id="ARBA00004162"/>
    </source>
</evidence>
<evidence type="ECO:0000256" key="6">
    <source>
        <dbReference type="ARBA" id="ARBA00023136"/>
    </source>
</evidence>
<dbReference type="GO" id="GO:0005886">
    <property type="term" value="C:plasma membrane"/>
    <property type="evidence" value="ECO:0007669"/>
    <property type="project" value="UniProtKB-SubCell"/>
</dbReference>
<keyword evidence="6" id="KW-0472">Membrane</keyword>
<evidence type="ECO:0000256" key="8">
    <source>
        <dbReference type="SAM" id="MobiDB-lite"/>
    </source>
</evidence>
<dbReference type="EMBL" id="MFKF01000283">
    <property type="protein sequence ID" value="OGG46841.1"/>
    <property type="molecule type" value="Genomic_DNA"/>
</dbReference>
<comment type="similarity">
    <text evidence="2 7">Belongs to the ExbD/TolR family.</text>
</comment>
<accession>A0A1F6CCW3</accession>
<dbReference type="Pfam" id="PF02472">
    <property type="entry name" value="ExbD"/>
    <property type="match status" value="1"/>
</dbReference>
<gene>
    <name evidence="9" type="ORF">A3F84_03610</name>
</gene>
<name>A0A1F6CCW3_HANXR</name>
<evidence type="ECO:0000256" key="4">
    <source>
        <dbReference type="ARBA" id="ARBA00022692"/>
    </source>
</evidence>
<dbReference type="PANTHER" id="PTHR30558">
    <property type="entry name" value="EXBD MEMBRANE COMPONENT OF PMF-DRIVEN MACROMOLECULE IMPORT SYSTEM"/>
    <property type="match status" value="1"/>
</dbReference>
<evidence type="ECO:0000313" key="9">
    <source>
        <dbReference type="EMBL" id="OGG46841.1"/>
    </source>
</evidence>
<keyword evidence="7" id="KW-0813">Transport</keyword>
<keyword evidence="3" id="KW-1003">Cell membrane</keyword>
<evidence type="ECO:0000256" key="3">
    <source>
        <dbReference type="ARBA" id="ARBA00022475"/>
    </source>
</evidence>
<keyword evidence="4 7" id="KW-0812">Transmembrane</keyword>
<sequence length="163" mass="18635">MAAVDEGAEPRRTKKKGGRRQVKRMGIRIDMTPMVDIAFLLLIFFMVTTVFRAPQTMEINLPPSEQKVDIAESNLMTFFVTEGNTIFWAIGRERPQRVAPRDVQSLLSEKNKANPKLITLIKLDRKARYHMMVDMLDELNIGNVTRFSVAPLTDRDKEVLSKA</sequence>
<feature type="compositionally biased region" description="Basic residues" evidence="8">
    <location>
        <begin position="12"/>
        <end position="22"/>
    </location>
</feature>
<dbReference type="Proteomes" id="UP000178606">
    <property type="component" value="Unassembled WGS sequence"/>
</dbReference>
<dbReference type="GO" id="GO:0015031">
    <property type="term" value="P:protein transport"/>
    <property type="evidence" value="ECO:0007669"/>
    <property type="project" value="UniProtKB-KW"/>
</dbReference>